<dbReference type="InterPro" id="IPR013328">
    <property type="entry name" value="6PGD_dom2"/>
</dbReference>
<dbReference type="Pfam" id="PF01232">
    <property type="entry name" value="Mannitol_dh"/>
    <property type="match status" value="1"/>
</dbReference>
<dbReference type="SUPFAM" id="SSF48179">
    <property type="entry name" value="6-phosphogluconate dehydrogenase C-terminal domain-like"/>
    <property type="match status" value="1"/>
</dbReference>
<dbReference type="EMBL" id="CAKLPZ010000001">
    <property type="protein sequence ID" value="CAH0999211.1"/>
    <property type="molecule type" value="Genomic_DNA"/>
</dbReference>
<dbReference type="SUPFAM" id="SSF51735">
    <property type="entry name" value="NAD(P)-binding Rossmann-fold domains"/>
    <property type="match status" value="1"/>
</dbReference>
<name>A0ABM9AY47_9BACT</name>
<dbReference type="InterPro" id="IPR036291">
    <property type="entry name" value="NAD(P)-bd_dom_sf"/>
</dbReference>
<feature type="domain" description="Mannitol dehydrogenase C-terminal" evidence="4">
    <location>
        <begin position="264"/>
        <end position="456"/>
    </location>
</feature>
<gene>
    <name evidence="5" type="primary">uxaB</name>
    <name evidence="5" type="ORF">LEM8419_00508</name>
</gene>
<evidence type="ECO:0000256" key="1">
    <source>
        <dbReference type="ARBA" id="ARBA00023002"/>
    </source>
</evidence>
<dbReference type="Proteomes" id="UP000837803">
    <property type="component" value="Unassembled WGS sequence"/>
</dbReference>
<reference evidence="5" key="1">
    <citation type="submission" date="2021-12" db="EMBL/GenBank/DDBJ databases">
        <authorList>
            <person name="Rodrigo-Torres L."/>
            <person name="Arahal R. D."/>
            <person name="Lucena T."/>
        </authorList>
    </citation>
    <scope>NUCLEOTIDE SEQUENCE</scope>
    <source>
        <strain evidence="5">CECT 8419</strain>
    </source>
</reference>
<feature type="domain" description="Mannitol dehydrogenase N-terminal" evidence="3">
    <location>
        <begin position="15"/>
        <end position="243"/>
    </location>
</feature>
<dbReference type="InterPro" id="IPR008927">
    <property type="entry name" value="6-PGluconate_DH-like_C_sf"/>
</dbReference>
<organism evidence="5 6">
    <name type="scientific">Neolewinella maritima</name>
    <dbReference type="NCBI Taxonomy" id="1383882"/>
    <lineage>
        <taxon>Bacteria</taxon>
        <taxon>Pseudomonadati</taxon>
        <taxon>Bacteroidota</taxon>
        <taxon>Saprospiria</taxon>
        <taxon>Saprospirales</taxon>
        <taxon>Lewinellaceae</taxon>
        <taxon>Neolewinella</taxon>
    </lineage>
</organism>
<evidence type="ECO:0000313" key="5">
    <source>
        <dbReference type="EMBL" id="CAH0999211.1"/>
    </source>
</evidence>
<evidence type="ECO:0000313" key="6">
    <source>
        <dbReference type="Proteomes" id="UP000837803"/>
    </source>
</evidence>
<proteinExistence type="predicted"/>
<dbReference type="PANTHER" id="PTHR30524:SF0">
    <property type="entry name" value="ALTRONATE OXIDOREDUCTASE-RELATED"/>
    <property type="match status" value="1"/>
</dbReference>
<keyword evidence="2" id="KW-0520">NAD</keyword>
<comment type="caution">
    <text evidence="5">The sequence shown here is derived from an EMBL/GenBank/DDBJ whole genome shotgun (WGS) entry which is preliminary data.</text>
</comment>
<dbReference type="InterPro" id="IPR013118">
    <property type="entry name" value="Mannitol_DH_C"/>
</dbReference>
<evidence type="ECO:0000256" key="2">
    <source>
        <dbReference type="ARBA" id="ARBA00023027"/>
    </source>
</evidence>
<dbReference type="Gene3D" id="1.10.1040.10">
    <property type="entry name" value="N-(1-d-carboxylethyl)-l-norvaline Dehydrogenase, domain 2"/>
    <property type="match status" value="1"/>
</dbReference>
<dbReference type="PANTHER" id="PTHR30524">
    <property type="entry name" value="MANNITOL-1-PHOSPHATE 5-DEHYDROGENASE"/>
    <property type="match status" value="1"/>
</dbReference>
<evidence type="ECO:0000259" key="3">
    <source>
        <dbReference type="Pfam" id="PF01232"/>
    </source>
</evidence>
<dbReference type="RefSeq" id="WP_238749405.1">
    <property type="nucleotide sequence ID" value="NZ_CAKLPZ010000001.1"/>
</dbReference>
<dbReference type="Gene3D" id="3.40.50.720">
    <property type="entry name" value="NAD(P)-binding Rossmann-like Domain"/>
    <property type="match status" value="1"/>
</dbReference>
<dbReference type="GO" id="GO:0009026">
    <property type="term" value="F:tagaturonate reductase activity"/>
    <property type="evidence" value="ECO:0007669"/>
    <property type="project" value="UniProtKB-EC"/>
</dbReference>
<keyword evidence="6" id="KW-1185">Reference proteome</keyword>
<dbReference type="Pfam" id="PF08125">
    <property type="entry name" value="Mannitol_dh_C"/>
    <property type="match status" value="1"/>
</dbReference>
<evidence type="ECO:0000259" key="4">
    <source>
        <dbReference type="Pfam" id="PF08125"/>
    </source>
</evidence>
<keyword evidence="1 5" id="KW-0560">Oxidoreductase</keyword>
<dbReference type="EC" id="1.1.1.58" evidence="5"/>
<dbReference type="InterPro" id="IPR013131">
    <property type="entry name" value="Mannitol_DH_N"/>
</dbReference>
<protein>
    <submittedName>
        <fullName evidence="5">Altronate oxidoreductase</fullName>
        <ecNumber evidence="5">1.1.1.58</ecNumber>
    </submittedName>
</protein>
<dbReference type="NCBIfam" id="NF002969">
    <property type="entry name" value="PRK03643.1"/>
    <property type="match status" value="1"/>
</dbReference>
<sequence>MQVLRRPPGKTPPTNILQFGAGNFLRGYFDWMVELLNERTDFYGSVLVVKPTQGGRYDDLLAQDGLYHVLLDGIQQGERKQETRLISSITGVIHPYEEYAAFMDSAELDIDFIVSNTTEAGIRFVPEARPEGRCGQEFPAKLTQWLYARWQHDRPGCHVIPLELIEDNGDALRHCVLRYAHHWRLEAAFTDWIDTNNRFYNTLVDRIVSGYPERAGALWDRIGYTDRLLVAGEYYHSLVIQAPPTGVPGLPLHEAGLNVTYTDDLSPYRERKVRLLNGAHTAIVPTGYLAGLDTVGEVLADPELRAYLEWVLYEEIIPSLDQPVEELRDFAADVLDRFRNPSLHHRLLDIALNSTSKFRTRLLPSLLAYHRRFNKLPQGIVRALAALLVFYRGRRDAEAIPLRDAADRLGFFRQVWAGEPSSERVVRRVLAQTDWWGRDLNDIPGLTAAVTAQVDQSRV</sequence>
<accession>A0ABM9AY47</accession>